<dbReference type="AlphaFoldDB" id="A0AA88AX32"/>
<proteinExistence type="predicted"/>
<accession>A0AA88AX32</accession>
<feature type="region of interest" description="Disordered" evidence="1">
    <location>
        <begin position="1"/>
        <end position="40"/>
    </location>
</feature>
<organism evidence="2 3">
    <name type="scientific">Ficus carica</name>
    <name type="common">Common fig</name>
    <dbReference type="NCBI Taxonomy" id="3494"/>
    <lineage>
        <taxon>Eukaryota</taxon>
        <taxon>Viridiplantae</taxon>
        <taxon>Streptophyta</taxon>
        <taxon>Embryophyta</taxon>
        <taxon>Tracheophyta</taxon>
        <taxon>Spermatophyta</taxon>
        <taxon>Magnoliopsida</taxon>
        <taxon>eudicotyledons</taxon>
        <taxon>Gunneridae</taxon>
        <taxon>Pentapetalae</taxon>
        <taxon>rosids</taxon>
        <taxon>fabids</taxon>
        <taxon>Rosales</taxon>
        <taxon>Moraceae</taxon>
        <taxon>Ficeae</taxon>
        <taxon>Ficus</taxon>
    </lineage>
</organism>
<dbReference type="Proteomes" id="UP001187192">
    <property type="component" value="Unassembled WGS sequence"/>
</dbReference>
<name>A0AA88AX32_FICCA</name>
<comment type="caution">
    <text evidence="2">The sequence shown here is derived from an EMBL/GenBank/DDBJ whole genome shotgun (WGS) entry which is preliminary data.</text>
</comment>
<keyword evidence="3" id="KW-1185">Reference proteome</keyword>
<feature type="region of interest" description="Disordered" evidence="1">
    <location>
        <begin position="83"/>
        <end position="111"/>
    </location>
</feature>
<reference evidence="2" key="1">
    <citation type="submission" date="2023-07" db="EMBL/GenBank/DDBJ databases">
        <title>draft genome sequence of fig (Ficus carica).</title>
        <authorList>
            <person name="Takahashi T."/>
            <person name="Nishimura K."/>
        </authorList>
    </citation>
    <scope>NUCLEOTIDE SEQUENCE</scope>
</reference>
<dbReference type="EMBL" id="BTGU01000064">
    <property type="protein sequence ID" value="GMN56548.1"/>
    <property type="molecule type" value="Genomic_DNA"/>
</dbReference>
<sequence length="164" mass="18299">MQWTGYQTGPKKLKQPQPPLPSPEKKSDSGERRSEVAEKIHRSCHIAGERHTTSLDITIMLAMSSGSLRSISKPQVLVIHCRDQSSGPRRLRTSEAAARSKLAEPRDHHPSRARRLIACEPHRCAGEIREVIWSSLVAVAILRCRSSLSPSVAGELLLWQINEK</sequence>
<gene>
    <name evidence="2" type="ORF">TIFTF001_025671</name>
</gene>
<evidence type="ECO:0000256" key="1">
    <source>
        <dbReference type="SAM" id="MobiDB-lite"/>
    </source>
</evidence>
<evidence type="ECO:0000313" key="3">
    <source>
        <dbReference type="Proteomes" id="UP001187192"/>
    </source>
</evidence>
<feature type="compositionally biased region" description="Basic and acidic residues" evidence="1">
    <location>
        <begin position="23"/>
        <end position="40"/>
    </location>
</feature>
<feature type="compositionally biased region" description="Basic and acidic residues" evidence="1">
    <location>
        <begin position="101"/>
        <end position="110"/>
    </location>
</feature>
<evidence type="ECO:0000313" key="2">
    <source>
        <dbReference type="EMBL" id="GMN56548.1"/>
    </source>
</evidence>
<protein>
    <submittedName>
        <fullName evidence="2">Uncharacterized protein</fullName>
    </submittedName>
</protein>